<evidence type="ECO:0000313" key="6">
    <source>
        <dbReference type="EMBL" id="CEM37187.1"/>
    </source>
</evidence>
<dbReference type="PANTHER" id="PTHR13778">
    <property type="entry name" value="GLYCOSYLTRANSFERASE 8 DOMAIN-CONTAINING PROTEIN"/>
    <property type="match status" value="1"/>
</dbReference>
<reference evidence="6 7" key="1">
    <citation type="submission" date="2014-11" db="EMBL/GenBank/DDBJ databases">
        <authorList>
            <person name="Zhu J."/>
            <person name="Qi W."/>
            <person name="Song R."/>
        </authorList>
    </citation>
    <scope>NUCLEOTIDE SEQUENCE [LARGE SCALE GENOMIC DNA]</scope>
</reference>
<dbReference type="SUPFAM" id="SSF53448">
    <property type="entry name" value="Nucleotide-diphospho-sugar transferases"/>
    <property type="match status" value="1"/>
</dbReference>
<evidence type="ECO:0000256" key="3">
    <source>
        <dbReference type="ARBA" id="ARBA00022679"/>
    </source>
</evidence>
<dbReference type="VEuPathDB" id="CryptoDB:Vbra_6464"/>
<evidence type="ECO:0000256" key="5">
    <source>
        <dbReference type="SAM" id="MobiDB-lite"/>
    </source>
</evidence>
<dbReference type="AlphaFoldDB" id="A0A0G4H190"/>
<dbReference type="PANTHER" id="PTHR13778:SF47">
    <property type="entry name" value="LIPOPOLYSACCHARIDE 1,3-GALACTOSYLTRANSFERASE"/>
    <property type="match status" value="1"/>
</dbReference>
<name>A0A0G4H190_VITBC</name>
<dbReference type="InParanoid" id="A0A0G4H190"/>
<dbReference type="GO" id="GO:0016757">
    <property type="term" value="F:glycosyltransferase activity"/>
    <property type="evidence" value="ECO:0007669"/>
    <property type="project" value="UniProtKB-KW"/>
</dbReference>
<keyword evidence="2" id="KW-0328">Glycosyltransferase</keyword>
<evidence type="ECO:0000313" key="7">
    <source>
        <dbReference type="Proteomes" id="UP000041254"/>
    </source>
</evidence>
<dbReference type="InterPro" id="IPR050748">
    <property type="entry name" value="Glycosyltrans_8_dom-fam"/>
</dbReference>
<organism evidence="6 7">
    <name type="scientific">Vitrella brassicaformis (strain CCMP3155)</name>
    <dbReference type="NCBI Taxonomy" id="1169540"/>
    <lineage>
        <taxon>Eukaryota</taxon>
        <taxon>Sar</taxon>
        <taxon>Alveolata</taxon>
        <taxon>Colpodellida</taxon>
        <taxon>Vitrellaceae</taxon>
        <taxon>Vitrella</taxon>
    </lineage>
</organism>
<dbReference type="GO" id="GO:0046872">
    <property type="term" value="F:metal ion binding"/>
    <property type="evidence" value="ECO:0007669"/>
    <property type="project" value="UniProtKB-KW"/>
</dbReference>
<dbReference type="InterPro" id="IPR002495">
    <property type="entry name" value="Glyco_trans_8"/>
</dbReference>
<dbReference type="EMBL" id="CDMY01000929">
    <property type="protein sequence ID" value="CEM37187.1"/>
    <property type="molecule type" value="Genomic_DNA"/>
</dbReference>
<feature type="region of interest" description="Disordered" evidence="5">
    <location>
        <begin position="71"/>
        <end position="198"/>
    </location>
</feature>
<dbReference type="OrthoDB" id="411524at2759"/>
<evidence type="ECO:0000256" key="4">
    <source>
        <dbReference type="ARBA" id="ARBA00022723"/>
    </source>
</evidence>
<sequence length="693" mass="79410">MNIGGQPSVTGPPSSFSLLRLMISVSLLFTVLTNVILFCWHTTWVQTLHNITDSHNLEFLRRTNLKGWTNLQTKSRPVSRPTPPLPATASLNTTGDTRAVAPIPSSANLSAAQVPSGSGTSAKAADLPPLRIASSHEETDRRAELAHQRAIDQEKEREKQRQEEWAREREKATEMKKKREKVMERNREKDDIDERQRSEVPLPTDKLLVNATETDDYISIEGLFGSLSLLKREITPTWVQEFYRSEAFYKVNRNRRKRAPQPREEGRLYMVTACDKYQYEGLMALITSIYRNTKHHDRLTLYVFVERDDPPCLRETVACLGYEKEHPDFKVEILPVTPSQVRVAKGKHNQVLFNSVRFYLPELLPSHVHKVLWIDADTIVRDDIAFLIDGAIQRAVHNEELTITPTSINTTLNANSQRRQLVPDDTEGATAASMSDPIIPKHWKEFPMISVIRRGAYKSLADLVLPEQVEMLDRGLGVHVGLKMFNAGIFVADLEAWRQNRITEEAEMVIHFLRASNVTKFSGMSTVESSQLTLNILFHKRVKEHLEELWNVLYLGRNKPIPDALLRSSRILHWNGRRKPWFAFGSFREYWTPYRVDDCHACPLWRCADQMCALHEQVEELHEIFESQQSRMLHWGHRTNNVVFMLEGLLKDYVKEQEERRKAEMAASSTQRPTEGARAAATNGPSSEPLLTA</sequence>
<keyword evidence="3" id="KW-0808">Transferase</keyword>
<dbReference type="Pfam" id="PF01501">
    <property type="entry name" value="Glyco_transf_8"/>
    <property type="match status" value="2"/>
</dbReference>
<dbReference type="InterPro" id="IPR029044">
    <property type="entry name" value="Nucleotide-diphossugar_trans"/>
</dbReference>
<dbReference type="GO" id="GO:0005794">
    <property type="term" value="C:Golgi apparatus"/>
    <property type="evidence" value="ECO:0007669"/>
    <property type="project" value="TreeGrafter"/>
</dbReference>
<gene>
    <name evidence="6" type="ORF">Vbra_6464</name>
</gene>
<feature type="compositionally biased region" description="Polar residues" evidence="5">
    <location>
        <begin position="105"/>
        <end position="121"/>
    </location>
</feature>
<feature type="compositionally biased region" description="Basic and acidic residues" evidence="5">
    <location>
        <begin position="134"/>
        <end position="198"/>
    </location>
</feature>
<dbReference type="Gene3D" id="3.90.550.10">
    <property type="entry name" value="Spore Coat Polysaccharide Biosynthesis Protein SpsA, Chain A"/>
    <property type="match status" value="1"/>
</dbReference>
<evidence type="ECO:0008006" key="8">
    <source>
        <dbReference type="Google" id="ProtNLM"/>
    </source>
</evidence>
<dbReference type="Proteomes" id="UP000041254">
    <property type="component" value="Unassembled WGS sequence"/>
</dbReference>
<comment type="similarity">
    <text evidence="1">Belongs to the glycosyltransferase 8 family.</text>
</comment>
<evidence type="ECO:0000256" key="1">
    <source>
        <dbReference type="ARBA" id="ARBA00006351"/>
    </source>
</evidence>
<protein>
    <recommendedName>
        <fullName evidence="8">Glycosyltransferase family 8 protein</fullName>
    </recommendedName>
</protein>
<keyword evidence="7" id="KW-1185">Reference proteome</keyword>
<proteinExistence type="inferred from homology"/>
<feature type="region of interest" description="Disordered" evidence="5">
    <location>
        <begin position="660"/>
        <end position="693"/>
    </location>
</feature>
<accession>A0A0G4H190</accession>
<evidence type="ECO:0000256" key="2">
    <source>
        <dbReference type="ARBA" id="ARBA00022676"/>
    </source>
</evidence>
<keyword evidence="4" id="KW-0479">Metal-binding</keyword>